<evidence type="ECO:0000313" key="2">
    <source>
        <dbReference type="EMBL" id="KAK9911877.1"/>
    </source>
</evidence>
<dbReference type="Proteomes" id="UP001457282">
    <property type="component" value="Unassembled WGS sequence"/>
</dbReference>
<evidence type="ECO:0000256" key="1">
    <source>
        <dbReference type="SAM" id="MobiDB-lite"/>
    </source>
</evidence>
<proteinExistence type="predicted"/>
<feature type="region of interest" description="Disordered" evidence="1">
    <location>
        <begin position="1"/>
        <end position="39"/>
    </location>
</feature>
<gene>
    <name evidence="2" type="ORF">M0R45_035759</name>
</gene>
<comment type="caution">
    <text evidence="2">The sequence shown here is derived from an EMBL/GenBank/DDBJ whole genome shotgun (WGS) entry which is preliminary data.</text>
</comment>
<dbReference type="EMBL" id="JBEDUW010000007">
    <property type="protein sequence ID" value="KAK9911877.1"/>
    <property type="molecule type" value="Genomic_DNA"/>
</dbReference>
<dbReference type="PANTHER" id="PTHR35459:SF2">
    <property type="entry name" value="T1N6.14 PROTEIN"/>
    <property type="match status" value="1"/>
</dbReference>
<accession>A0AAW1VXV0</accession>
<name>A0AAW1VXV0_RUBAR</name>
<dbReference type="AlphaFoldDB" id="A0AAW1VXV0"/>
<dbReference type="PANTHER" id="PTHR35459">
    <property type="entry name" value="T1N6.14 PROTEIN"/>
    <property type="match status" value="1"/>
</dbReference>
<organism evidence="2 3">
    <name type="scientific">Rubus argutus</name>
    <name type="common">Southern blackberry</name>
    <dbReference type="NCBI Taxonomy" id="59490"/>
    <lineage>
        <taxon>Eukaryota</taxon>
        <taxon>Viridiplantae</taxon>
        <taxon>Streptophyta</taxon>
        <taxon>Embryophyta</taxon>
        <taxon>Tracheophyta</taxon>
        <taxon>Spermatophyta</taxon>
        <taxon>Magnoliopsida</taxon>
        <taxon>eudicotyledons</taxon>
        <taxon>Gunneridae</taxon>
        <taxon>Pentapetalae</taxon>
        <taxon>rosids</taxon>
        <taxon>fabids</taxon>
        <taxon>Rosales</taxon>
        <taxon>Rosaceae</taxon>
        <taxon>Rosoideae</taxon>
        <taxon>Rosoideae incertae sedis</taxon>
        <taxon>Rubus</taxon>
    </lineage>
</organism>
<protein>
    <submittedName>
        <fullName evidence="2">Uncharacterized protein</fullName>
    </submittedName>
</protein>
<sequence>MEEAKLVQSATTQIPNPPSSVEAPPSLPPKTKKRPLDSDAHISNSTYFQIRAVLREIRPHVLEAIRTKVSIISGKQQPEDGEIKGAYVVGGSAFGWNFITFSGMEPVYYGMTKESFRAQAAKLTTV</sequence>
<keyword evidence="3" id="KW-1185">Reference proteome</keyword>
<reference evidence="2 3" key="1">
    <citation type="journal article" date="2023" name="G3 (Bethesda)">
        <title>A chromosome-length genome assembly and annotation of blackberry (Rubus argutus, cv. 'Hillquist').</title>
        <authorList>
            <person name="Bruna T."/>
            <person name="Aryal R."/>
            <person name="Dudchenko O."/>
            <person name="Sargent D.J."/>
            <person name="Mead D."/>
            <person name="Buti M."/>
            <person name="Cavallini A."/>
            <person name="Hytonen T."/>
            <person name="Andres J."/>
            <person name="Pham M."/>
            <person name="Weisz D."/>
            <person name="Mascagni F."/>
            <person name="Usai G."/>
            <person name="Natali L."/>
            <person name="Bassil N."/>
            <person name="Fernandez G.E."/>
            <person name="Lomsadze A."/>
            <person name="Armour M."/>
            <person name="Olukolu B."/>
            <person name="Poorten T."/>
            <person name="Britton C."/>
            <person name="Davik J."/>
            <person name="Ashrafi H."/>
            <person name="Aiden E.L."/>
            <person name="Borodovsky M."/>
            <person name="Worthington M."/>
        </authorList>
    </citation>
    <scope>NUCLEOTIDE SEQUENCE [LARGE SCALE GENOMIC DNA]</scope>
    <source>
        <strain evidence="2">PI 553951</strain>
    </source>
</reference>
<evidence type="ECO:0000313" key="3">
    <source>
        <dbReference type="Proteomes" id="UP001457282"/>
    </source>
</evidence>